<evidence type="ECO:0000313" key="5">
    <source>
        <dbReference type="EMBL" id="NYA72145.1"/>
    </source>
</evidence>
<dbReference type="InterPro" id="IPR021109">
    <property type="entry name" value="Peptidase_aspartic_dom_sf"/>
</dbReference>
<dbReference type="InterPro" id="IPR001995">
    <property type="entry name" value="Peptidase_A2_cat"/>
</dbReference>
<accession>A0A7Y8Y4E6</accession>
<dbReference type="InterPro" id="IPR041489">
    <property type="entry name" value="PDZ_6"/>
</dbReference>
<name>A0A7Y8Y4E6_9FLAO</name>
<keyword evidence="2" id="KW-0732">Signal</keyword>
<sequence>MKRLLLLLLVLLSFDSSYPQGNFQFVKKKGKTVIPFRFINNLIIIPVKLNGVPLNFLLDTGVEETILFSLDETEEILFENVEKIKLKGLGSQEFIEGLKSTKNKLEFEDMYDNNHMIYIVLDQEFNFSSHIGIPVNGIIGYQFFKNNIVEINYDRKRITIYHDIDKARTKFSKKLTACPISIELRKPYVVASVEQQQGPFDAKLLIDTGSSDAVWLFDEKSDKVTLPPKYFQDFLGRGFSGEIYGKRGRLSRFTLSGFKFEEPIAAFPDSTSIRNVNLVKDRLGSVGGEILKRFTMVFDYQKSQIFLKKGQAYYNDFHYNMSGLEIQHGGLQWIKETVEMNTTLKGDEYDGNFNKRMSDFHYRFDLKPMYTVTSVRPGSPAEEAGLLKDDMLISINGRLAYRYTLQEIIDLLRSEPDKEILMQIERAGVKRNVNFRLRKML</sequence>
<dbReference type="InterPro" id="IPR036034">
    <property type="entry name" value="PDZ_sf"/>
</dbReference>
<feature type="domain" description="PDZ" evidence="3">
    <location>
        <begin position="372"/>
        <end position="427"/>
    </location>
</feature>
<dbReference type="Gene3D" id="2.40.70.10">
    <property type="entry name" value="Acid Proteases"/>
    <property type="match status" value="1"/>
</dbReference>
<gene>
    <name evidence="5" type="ORF">HZF10_14545</name>
</gene>
<dbReference type="Gene3D" id="2.30.42.10">
    <property type="match status" value="1"/>
</dbReference>
<evidence type="ECO:0000256" key="2">
    <source>
        <dbReference type="SAM" id="SignalP"/>
    </source>
</evidence>
<dbReference type="EMBL" id="JACBJI010000007">
    <property type="protein sequence ID" value="NYA72145.1"/>
    <property type="molecule type" value="Genomic_DNA"/>
</dbReference>
<keyword evidence="1" id="KW-0378">Hydrolase</keyword>
<dbReference type="RefSeq" id="WP_176006955.1">
    <property type="nucleotide sequence ID" value="NZ_JABWMI010000018.1"/>
</dbReference>
<dbReference type="Pfam" id="PF17820">
    <property type="entry name" value="PDZ_6"/>
    <property type="match status" value="1"/>
</dbReference>
<proteinExistence type="predicted"/>
<organism evidence="5 6">
    <name type="scientific">Flavobacterium agri</name>
    <dbReference type="NCBI Taxonomy" id="2743471"/>
    <lineage>
        <taxon>Bacteria</taxon>
        <taxon>Pseudomonadati</taxon>
        <taxon>Bacteroidota</taxon>
        <taxon>Flavobacteriia</taxon>
        <taxon>Flavobacteriales</taxon>
        <taxon>Flavobacteriaceae</taxon>
        <taxon>Flavobacterium</taxon>
    </lineage>
</organism>
<feature type="chain" id="PRO_5030594808" evidence="2">
    <location>
        <begin position="20"/>
        <end position="441"/>
    </location>
</feature>
<feature type="domain" description="Peptidase A2" evidence="4">
    <location>
        <begin position="54"/>
        <end position="91"/>
    </location>
</feature>
<dbReference type="GO" id="GO:0006508">
    <property type="term" value="P:proteolysis"/>
    <property type="evidence" value="ECO:0007669"/>
    <property type="project" value="InterPro"/>
</dbReference>
<evidence type="ECO:0000259" key="3">
    <source>
        <dbReference type="PROSITE" id="PS50106"/>
    </source>
</evidence>
<feature type="signal peptide" evidence="2">
    <location>
        <begin position="1"/>
        <end position="19"/>
    </location>
</feature>
<keyword evidence="6" id="KW-1185">Reference proteome</keyword>
<dbReference type="PROSITE" id="PS50106">
    <property type="entry name" value="PDZ"/>
    <property type="match status" value="1"/>
</dbReference>
<dbReference type="Proteomes" id="UP000535020">
    <property type="component" value="Unassembled WGS sequence"/>
</dbReference>
<comment type="caution">
    <text evidence="5">The sequence shown here is derived from an EMBL/GenBank/DDBJ whole genome shotgun (WGS) entry which is preliminary data.</text>
</comment>
<dbReference type="SMART" id="SM00228">
    <property type="entry name" value="PDZ"/>
    <property type="match status" value="1"/>
</dbReference>
<dbReference type="InterPro" id="IPR001478">
    <property type="entry name" value="PDZ"/>
</dbReference>
<evidence type="ECO:0000313" key="6">
    <source>
        <dbReference type="Proteomes" id="UP000535020"/>
    </source>
</evidence>
<dbReference type="PROSITE" id="PS50175">
    <property type="entry name" value="ASP_PROT_RETROV"/>
    <property type="match status" value="1"/>
</dbReference>
<reference evidence="5 6" key="1">
    <citation type="submission" date="2020-07" db="EMBL/GenBank/DDBJ databases">
        <authorList>
            <person name="Sun Q."/>
        </authorList>
    </citation>
    <scope>NUCLEOTIDE SEQUENCE [LARGE SCALE GENOMIC DNA]</scope>
    <source>
        <strain evidence="5 6">MAH-1</strain>
    </source>
</reference>
<dbReference type="SUPFAM" id="SSF50156">
    <property type="entry name" value="PDZ domain-like"/>
    <property type="match status" value="1"/>
</dbReference>
<dbReference type="GO" id="GO:0004190">
    <property type="term" value="F:aspartic-type endopeptidase activity"/>
    <property type="evidence" value="ECO:0007669"/>
    <property type="project" value="InterPro"/>
</dbReference>
<dbReference type="AlphaFoldDB" id="A0A7Y8Y4E6"/>
<evidence type="ECO:0000256" key="1">
    <source>
        <dbReference type="ARBA" id="ARBA00022801"/>
    </source>
</evidence>
<dbReference type="SUPFAM" id="SSF50630">
    <property type="entry name" value="Acid proteases"/>
    <property type="match status" value="1"/>
</dbReference>
<evidence type="ECO:0000259" key="4">
    <source>
        <dbReference type="PROSITE" id="PS50175"/>
    </source>
</evidence>
<protein>
    <submittedName>
        <fullName evidence="5">PDZ domain-containing protein</fullName>
    </submittedName>
</protein>